<reference evidence="3" key="2">
    <citation type="journal article" date="2023" name="IMA Fungus">
        <title>Comparative genomic study of the Penicillium genus elucidates a diverse pangenome and 15 lateral gene transfer events.</title>
        <authorList>
            <person name="Petersen C."/>
            <person name="Sorensen T."/>
            <person name="Nielsen M.R."/>
            <person name="Sondergaard T.E."/>
            <person name="Sorensen J.L."/>
            <person name="Fitzpatrick D.A."/>
            <person name="Frisvad J.C."/>
            <person name="Nielsen K.L."/>
        </authorList>
    </citation>
    <scope>NUCLEOTIDE SEQUENCE</scope>
    <source>
        <strain evidence="3">IBT 21917</strain>
    </source>
</reference>
<dbReference type="PANTHER" id="PTHR39465:SF1">
    <property type="entry name" value="DNA LIGASE D 3'-PHOSPHOESTERASE DOMAIN-CONTAINING PROTEIN"/>
    <property type="match status" value="1"/>
</dbReference>
<evidence type="ECO:0000313" key="4">
    <source>
        <dbReference type="Proteomes" id="UP001146351"/>
    </source>
</evidence>
<dbReference type="PANTHER" id="PTHR39465">
    <property type="entry name" value="DNA LIGASE D, 3'-PHOSPHOESTERASE DOMAIN"/>
    <property type="match status" value="1"/>
</dbReference>
<feature type="compositionally biased region" description="Low complexity" evidence="1">
    <location>
        <begin position="287"/>
        <end position="306"/>
    </location>
</feature>
<keyword evidence="4" id="KW-1185">Reference proteome</keyword>
<name>A0A9W9HSW2_9EURO</name>
<reference evidence="3" key="1">
    <citation type="submission" date="2022-11" db="EMBL/GenBank/DDBJ databases">
        <authorList>
            <person name="Petersen C."/>
        </authorList>
    </citation>
    <scope>NUCLEOTIDE SEQUENCE</scope>
    <source>
        <strain evidence="3">IBT 21917</strain>
    </source>
</reference>
<gene>
    <name evidence="3" type="ORF">N7492_009480</name>
</gene>
<evidence type="ECO:0000256" key="1">
    <source>
        <dbReference type="SAM" id="MobiDB-lite"/>
    </source>
</evidence>
<dbReference type="Pfam" id="PF13298">
    <property type="entry name" value="LigD_N"/>
    <property type="match status" value="1"/>
</dbReference>
<feature type="region of interest" description="Disordered" evidence="1">
    <location>
        <begin position="378"/>
        <end position="400"/>
    </location>
</feature>
<dbReference type="OrthoDB" id="2588098at2759"/>
<dbReference type="InterPro" id="IPR014144">
    <property type="entry name" value="LigD_PE_domain"/>
</dbReference>
<feature type="region of interest" description="Disordered" evidence="1">
    <location>
        <begin position="37"/>
        <end position="64"/>
    </location>
</feature>
<feature type="compositionally biased region" description="Basic residues" evidence="1">
    <location>
        <begin position="275"/>
        <end position="286"/>
    </location>
</feature>
<evidence type="ECO:0000313" key="3">
    <source>
        <dbReference type="EMBL" id="KAJ5156677.1"/>
    </source>
</evidence>
<dbReference type="EMBL" id="JAPQKO010000006">
    <property type="protein sequence ID" value="KAJ5156677.1"/>
    <property type="molecule type" value="Genomic_DNA"/>
</dbReference>
<comment type="caution">
    <text evidence="3">The sequence shown here is derived from an EMBL/GenBank/DDBJ whole genome shotgun (WGS) entry which is preliminary data.</text>
</comment>
<feature type="region of interest" description="Disordered" evidence="1">
    <location>
        <begin position="208"/>
        <end position="238"/>
    </location>
</feature>
<proteinExistence type="predicted"/>
<protein>
    <recommendedName>
        <fullName evidence="2">DNA ligase D 3'-phosphoesterase domain-containing protein</fullName>
    </recommendedName>
</protein>
<organism evidence="3 4">
    <name type="scientific">Penicillium capsulatum</name>
    <dbReference type="NCBI Taxonomy" id="69766"/>
    <lineage>
        <taxon>Eukaryota</taxon>
        <taxon>Fungi</taxon>
        <taxon>Dikarya</taxon>
        <taxon>Ascomycota</taxon>
        <taxon>Pezizomycotina</taxon>
        <taxon>Eurotiomycetes</taxon>
        <taxon>Eurotiomycetidae</taxon>
        <taxon>Eurotiales</taxon>
        <taxon>Aspergillaceae</taxon>
        <taxon>Penicillium</taxon>
    </lineage>
</organism>
<feature type="region of interest" description="Disordered" evidence="1">
    <location>
        <begin position="273"/>
        <end position="340"/>
    </location>
</feature>
<feature type="compositionally biased region" description="Basic and acidic residues" evidence="1">
    <location>
        <begin position="38"/>
        <end position="48"/>
    </location>
</feature>
<evidence type="ECO:0000259" key="2">
    <source>
        <dbReference type="Pfam" id="PF13298"/>
    </source>
</evidence>
<feature type="region of interest" description="Disordered" evidence="1">
    <location>
        <begin position="1"/>
        <end position="23"/>
    </location>
</feature>
<dbReference type="Proteomes" id="UP001146351">
    <property type="component" value="Unassembled WGS sequence"/>
</dbReference>
<feature type="domain" description="DNA ligase D 3'-phosphoesterase" evidence="2">
    <location>
        <begin position="125"/>
        <end position="262"/>
    </location>
</feature>
<feature type="compositionally biased region" description="Polar residues" evidence="1">
    <location>
        <begin position="49"/>
        <end position="63"/>
    </location>
</feature>
<accession>A0A9W9HSW2</accession>
<feature type="compositionally biased region" description="Polar residues" evidence="1">
    <location>
        <begin position="214"/>
        <end position="238"/>
    </location>
</feature>
<dbReference type="AlphaFoldDB" id="A0A9W9HSW2"/>
<sequence length="450" mass="50601">MKRTRSLSCEEGKAKQHPPAQQIPQLLSLLRPVSPPRLEFKNHEKKSEVTQISSPTAQPSSSPDLAAIEAGEIEVADHLAIYSKSLGRFARWGAKVEQHPRISIPVWKDLYSRNEHPHGCHFVIHQHDHPLAGPHYDLRLQFSETSSVSWSIMYGFPGDPNSQQLNRNATETRVHCLWDHLNESASSLSGSMIIWDTGEYEVLPYHVTDGIPETDNSQSDTSSNLESPNENVSESTKLQQAFRNRKIRLRLHGTRLPKGYTVSLCMDKSSNFTRKITKGPKRRRRGVAPARAPSTTDSESEPSTSTGAKHSRHSEVLDSDYEGSNHRSSDQDPQGHSGHDREFQIRKNNAYPGSFNTIGSVHQRRWFLSLDRINSGFQTAGKEHGNSTSGKKVWTRRPDGGRGLRGFEPFHVRGPDVERSVVTGRLGQDVLEDHAVQGFQRRKGWMPVLK</sequence>